<name>A0A975Q1M7_9SPHN</name>
<dbReference type="EMBL" id="CP073910">
    <property type="protein sequence ID" value="QUT05577.1"/>
    <property type="molecule type" value="Genomic_DNA"/>
</dbReference>
<dbReference type="AlphaFoldDB" id="A0A975Q1M7"/>
<dbReference type="PROSITE" id="PS50977">
    <property type="entry name" value="HTH_TETR_2"/>
    <property type="match status" value="1"/>
</dbReference>
<evidence type="ECO:0000256" key="1">
    <source>
        <dbReference type="ARBA" id="ARBA00023125"/>
    </source>
</evidence>
<dbReference type="SUPFAM" id="SSF46689">
    <property type="entry name" value="Homeodomain-like"/>
    <property type="match status" value="1"/>
</dbReference>
<gene>
    <name evidence="4" type="ORF">KFK14_21885</name>
</gene>
<evidence type="ECO:0000259" key="3">
    <source>
        <dbReference type="PROSITE" id="PS50977"/>
    </source>
</evidence>
<organism evidence="4 5">
    <name type="scientific">Sphingobium phenoxybenzoativorans</name>
    <dbReference type="NCBI Taxonomy" id="1592790"/>
    <lineage>
        <taxon>Bacteria</taxon>
        <taxon>Pseudomonadati</taxon>
        <taxon>Pseudomonadota</taxon>
        <taxon>Alphaproteobacteria</taxon>
        <taxon>Sphingomonadales</taxon>
        <taxon>Sphingomonadaceae</taxon>
        <taxon>Sphingobium</taxon>
    </lineage>
</organism>
<accession>A0A975Q1M7</accession>
<evidence type="ECO:0000313" key="5">
    <source>
        <dbReference type="Proteomes" id="UP000681425"/>
    </source>
</evidence>
<keyword evidence="5" id="KW-1185">Reference proteome</keyword>
<feature type="domain" description="HTH tetR-type" evidence="3">
    <location>
        <begin position="21"/>
        <end position="81"/>
    </location>
</feature>
<dbReference type="Pfam" id="PF00440">
    <property type="entry name" value="TetR_N"/>
    <property type="match status" value="1"/>
</dbReference>
<dbReference type="InterPro" id="IPR001647">
    <property type="entry name" value="HTH_TetR"/>
</dbReference>
<dbReference type="KEGG" id="spph:KFK14_21885"/>
<protein>
    <submittedName>
        <fullName evidence="4">TetR/AcrR family transcriptional regulator</fullName>
    </submittedName>
</protein>
<dbReference type="GO" id="GO:0003677">
    <property type="term" value="F:DNA binding"/>
    <property type="evidence" value="ECO:0007669"/>
    <property type="project" value="UniProtKB-UniRule"/>
</dbReference>
<dbReference type="RefSeq" id="WP_212609113.1">
    <property type="nucleotide sequence ID" value="NZ_CP073910.1"/>
</dbReference>
<feature type="DNA-binding region" description="H-T-H motif" evidence="2">
    <location>
        <begin position="44"/>
        <end position="63"/>
    </location>
</feature>
<reference evidence="4" key="1">
    <citation type="submission" date="2021-04" db="EMBL/GenBank/DDBJ databases">
        <title>Isolation of p-tert-butylphenol degrading bacteria Sphingobium phenoxybenzoativorans Tas13 from active sludge.</title>
        <authorList>
            <person name="Li Y."/>
        </authorList>
    </citation>
    <scope>NUCLEOTIDE SEQUENCE</scope>
    <source>
        <strain evidence="4">Tas13</strain>
    </source>
</reference>
<evidence type="ECO:0000256" key="2">
    <source>
        <dbReference type="PROSITE-ProRule" id="PRU00335"/>
    </source>
</evidence>
<dbReference type="Gene3D" id="1.10.357.10">
    <property type="entry name" value="Tetracycline Repressor, domain 2"/>
    <property type="match status" value="1"/>
</dbReference>
<sequence length="255" mass="28260">MSERHEEKLDHRILVASRRRAAMRSRILRAIMEISAAQPISAPSVDDVIRVAGISKGGFYRYFSSTSEALAMIGHELAEELASLIEPAYDVLTDPLQRACVGTVLVLKRAAGDPIWAEYMLRADLPRDNSSFLNFMHRDLSAGIRSGQFRFDNADLASELVMGINQVLMRGISTRASRDQDDYIDFGVTFLLRSLGVEQIAIDEVLLWSKSYFAGLPNNERWWDVPLAERAERLSGVARATGGGGTVRISVCGRA</sequence>
<dbReference type="Proteomes" id="UP000681425">
    <property type="component" value="Chromosome"/>
</dbReference>
<keyword evidence="1 2" id="KW-0238">DNA-binding</keyword>
<evidence type="ECO:0000313" key="4">
    <source>
        <dbReference type="EMBL" id="QUT05577.1"/>
    </source>
</evidence>
<dbReference type="InterPro" id="IPR009057">
    <property type="entry name" value="Homeodomain-like_sf"/>
</dbReference>
<proteinExistence type="predicted"/>